<comment type="caution">
    <text evidence="9">The sequence shown here is derived from an EMBL/GenBank/DDBJ whole genome shotgun (WGS) entry which is preliminary data.</text>
</comment>
<feature type="transmembrane region" description="Helical" evidence="8">
    <location>
        <begin position="7"/>
        <end position="30"/>
    </location>
</feature>
<dbReference type="AlphaFoldDB" id="A0A8J2VII0"/>
<keyword evidence="10" id="KW-1185">Reference proteome</keyword>
<dbReference type="Proteomes" id="UP000625210">
    <property type="component" value="Unassembled WGS sequence"/>
</dbReference>
<keyword evidence="7 8" id="KW-0472">Membrane</keyword>
<dbReference type="GO" id="GO:0005886">
    <property type="term" value="C:plasma membrane"/>
    <property type="evidence" value="ECO:0007669"/>
    <property type="project" value="UniProtKB-SubCell"/>
</dbReference>
<feature type="transmembrane region" description="Helical" evidence="8">
    <location>
        <begin position="36"/>
        <end position="54"/>
    </location>
</feature>
<proteinExistence type="inferred from homology"/>
<keyword evidence="5 8" id="KW-0812">Transmembrane</keyword>
<feature type="transmembrane region" description="Helical" evidence="8">
    <location>
        <begin position="159"/>
        <end position="181"/>
    </location>
</feature>
<evidence type="ECO:0000256" key="1">
    <source>
        <dbReference type="ARBA" id="ARBA00004651"/>
    </source>
</evidence>
<comment type="subcellular location">
    <subcellularLocation>
        <location evidence="1">Cell membrane</location>
        <topology evidence="1">Multi-pass membrane protein</topology>
    </subcellularLocation>
</comment>
<reference evidence="9" key="2">
    <citation type="submission" date="2020-09" db="EMBL/GenBank/DDBJ databases">
        <authorList>
            <person name="Sun Q."/>
            <person name="Zhou Y."/>
        </authorList>
    </citation>
    <scope>NUCLEOTIDE SEQUENCE</scope>
    <source>
        <strain evidence="9">CGMCC 1.15179</strain>
    </source>
</reference>
<keyword evidence="3" id="KW-0813">Transport</keyword>
<dbReference type="PANTHER" id="PTHR21716:SF53">
    <property type="entry name" value="PERMEASE PERM-RELATED"/>
    <property type="match status" value="1"/>
</dbReference>
<evidence type="ECO:0000256" key="5">
    <source>
        <dbReference type="ARBA" id="ARBA00022692"/>
    </source>
</evidence>
<evidence type="ECO:0000256" key="3">
    <source>
        <dbReference type="ARBA" id="ARBA00022448"/>
    </source>
</evidence>
<dbReference type="Pfam" id="PF01594">
    <property type="entry name" value="AI-2E_transport"/>
    <property type="match status" value="1"/>
</dbReference>
<dbReference type="RefSeq" id="WP_188648034.1">
    <property type="nucleotide sequence ID" value="NZ_BMHQ01000007.1"/>
</dbReference>
<evidence type="ECO:0000313" key="9">
    <source>
        <dbReference type="EMBL" id="GGE20543.1"/>
    </source>
</evidence>
<feature type="transmembrane region" description="Helical" evidence="8">
    <location>
        <begin position="314"/>
        <end position="341"/>
    </location>
</feature>
<sequence>MPQSKPFLFGYAIVLILLIIYLGTLVDFIFQPVVVLVQTLFFPFLVSGLFYYLFRPVVNYLQTIGIPRVLSILLLYLAFAGLVTLLIFLAGPLLQKQLTNLIENLPTLFTKVQTQLERLHNHPWVNNYLEQNSLNEITGNITEYLSSSTSTIVTNIAKFFSILTSIVVVFVTVPFILFYMLKEGEKAPRQVLRFLPSTQRAEGRRILADMDKAISSYIQGQVLVSVCVGIIIYIGYLIIGLDYSLLLALVTMFTNIIPFVGPIIGTIPAMIVAFIDSPWMVLKVLIVTLIAQQVEGNFISPMVMGRTLNIHPLTIILLLLVAGSLGGFLGLLLAVPTYAVLKVVVSHSYRLIKLRNRKEKTDLAGE</sequence>
<dbReference type="EMBL" id="BMHQ01000007">
    <property type="protein sequence ID" value="GGE20543.1"/>
    <property type="molecule type" value="Genomic_DNA"/>
</dbReference>
<organism evidence="9 10">
    <name type="scientific">Marinithermofilum abyssi</name>
    <dbReference type="NCBI Taxonomy" id="1571185"/>
    <lineage>
        <taxon>Bacteria</taxon>
        <taxon>Bacillati</taxon>
        <taxon>Bacillota</taxon>
        <taxon>Bacilli</taxon>
        <taxon>Bacillales</taxon>
        <taxon>Thermoactinomycetaceae</taxon>
        <taxon>Marinithermofilum</taxon>
    </lineage>
</organism>
<evidence type="ECO:0000313" key="10">
    <source>
        <dbReference type="Proteomes" id="UP000625210"/>
    </source>
</evidence>
<evidence type="ECO:0000256" key="8">
    <source>
        <dbReference type="SAM" id="Phobius"/>
    </source>
</evidence>
<evidence type="ECO:0000256" key="2">
    <source>
        <dbReference type="ARBA" id="ARBA00009773"/>
    </source>
</evidence>
<dbReference type="PANTHER" id="PTHR21716">
    <property type="entry name" value="TRANSMEMBRANE PROTEIN"/>
    <property type="match status" value="1"/>
</dbReference>
<keyword evidence="4" id="KW-1003">Cell membrane</keyword>
<feature type="transmembrane region" description="Helical" evidence="8">
    <location>
        <begin position="66"/>
        <end position="90"/>
    </location>
</feature>
<reference evidence="9" key="1">
    <citation type="journal article" date="2014" name="Int. J. Syst. Evol. Microbiol.">
        <title>Complete genome sequence of Corynebacterium casei LMG S-19264T (=DSM 44701T), isolated from a smear-ripened cheese.</title>
        <authorList>
            <consortium name="US DOE Joint Genome Institute (JGI-PGF)"/>
            <person name="Walter F."/>
            <person name="Albersmeier A."/>
            <person name="Kalinowski J."/>
            <person name="Ruckert C."/>
        </authorList>
    </citation>
    <scope>NUCLEOTIDE SEQUENCE</scope>
    <source>
        <strain evidence="9">CGMCC 1.15179</strain>
    </source>
</reference>
<keyword evidence="6 8" id="KW-1133">Transmembrane helix</keyword>
<dbReference type="InterPro" id="IPR002549">
    <property type="entry name" value="AI-2E-like"/>
</dbReference>
<protein>
    <submittedName>
        <fullName evidence="9">UPF0118 membrane protein YueF</fullName>
    </submittedName>
</protein>
<evidence type="ECO:0000256" key="7">
    <source>
        <dbReference type="ARBA" id="ARBA00023136"/>
    </source>
</evidence>
<accession>A0A8J2VII0</accession>
<comment type="similarity">
    <text evidence="2">Belongs to the autoinducer-2 exporter (AI-2E) (TC 2.A.86) family.</text>
</comment>
<feature type="transmembrane region" description="Helical" evidence="8">
    <location>
        <begin position="222"/>
        <end position="239"/>
    </location>
</feature>
<gene>
    <name evidence="9" type="primary">yueF</name>
    <name evidence="9" type="ORF">GCM10011571_23130</name>
</gene>
<dbReference type="GO" id="GO:0055085">
    <property type="term" value="P:transmembrane transport"/>
    <property type="evidence" value="ECO:0007669"/>
    <property type="project" value="TreeGrafter"/>
</dbReference>
<evidence type="ECO:0000256" key="6">
    <source>
        <dbReference type="ARBA" id="ARBA00022989"/>
    </source>
</evidence>
<evidence type="ECO:0000256" key="4">
    <source>
        <dbReference type="ARBA" id="ARBA00022475"/>
    </source>
</evidence>
<name>A0A8J2VII0_9BACL</name>